<name>A0A381W6X3_9ZZZZ</name>
<feature type="non-terminal residue" evidence="1">
    <location>
        <position position="966"/>
    </location>
</feature>
<dbReference type="EMBL" id="UINC01010898">
    <property type="protein sequence ID" value="SVA48299.1"/>
    <property type="molecule type" value="Genomic_DNA"/>
</dbReference>
<dbReference type="SUPFAM" id="SSF49785">
    <property type="entry name" value="Galactose-binding domain-like"/>
    <property type="match status" value="4"/>
</dbReference>
<dbReference type="InterPro" id="IPR013783">
    <property type="entry name" value="Ig-like_fold"/>
</dbReference>
<protein>
    <submittedName>
        <fullName evidence="1">Uncharacterized protein</fullName>
    </submittedName>
</protein>
<accession>A0A381W6X3</accession>
<evidence type="ECO:0000313" key="1">
    <source>
        <dbReference type="EMBL" id="SVA48299.1"/>
    </source>
</evidence>
<proteinExistence type="predicted"/>
<dbReference type="InterPro" id="IPR008979">
    <property type="entry name" value="Galactose-bd-like_sf"/>
</dbReference>
<dbReference type="Gene3D" id="2.60.40.10">
    <property type="entry name" value="Immunoglobulins"/>
    <property type="match status" value="1"/>
</dbReference>
<gene>
    <name evidence="1" type="ORF">METZ01_LOCUS101153</name>
</gene>
<organism evidence="1">
    <name type="scientific">marine metagenome</name>
    <dbReference type="NCBI Taxonomy" id="408172"/>
    <lineage>
        <taxon>unclassified sequences</taxon>
        <taxon>metagenomes</taxon>
        <taxon>ecological metagenomes</taxon>
    </lineage>
</organism>
<sequence>MKRLIQTVLVSSILAASSITYAQSVAQPGDPVIASSANSPGSEGVANAIDGKPTKYLNFDGSNSEPSGFIVSPSLGKTLVTGLSMQTANDAPDRDVKVVTLEGSNDAETTAWDAGNWELIAQIDDIPAIGDRFTTQTFSFENKKGFLHYRWTVVDTQGPSTCCMQIAEVGFLGGVYSGPSDVTQPGDAVIASSANSPGSEGVANALDGQPTKYLNFDGSNSNPSGFVVTPSLGMTYVTGMALQSANDAPDRDPKSITLEGSNDDEVTAYDSGNWQLITQIDDIPAWTGRFQTKELFFDNDRAFKHYRWVVTDTQGPSTCCMQIAEVELLGAVPPADVTSPGDAVIASSSNSPGSEGVANAIDGQPTKYLNFDGSNSKPSGFVVTPSIGKTVITGVHMQSANDAPDRDVKVVRIEGSNDDEIADYDSGNWQLITEMNVPAYTGRFQSQVLMFDNVWAFKHYRWIAVDTQGPSTCCMQIAEVELLGGSAPKDVTSPGDAVYASSSNSPGSEGVANAIDGQPTKYLNFDGSNSKPSGFVVTPGIGSTTITGVSMQTANDAPDRDVKVVLIEGTNDAVSGWDDGASWTKITQIDDIPAIGDRFTTQEFYFGNDKSYTSYRWTVVDTQGPSTCCMQIAEVEFLAATTTVDCDLAAFKRQPVDVVVLDGEPATFLVEVNGPWPLQWHKNGEPISGAVSTSYTTEAVNAGNASDKYSVQIVGCEMSTEVVASIHDPSAHPVSIGLTFNGSGANGAPTAMNPTDVAGVQLQAYWNNVTNGSGINEEILLNSLGEDALGVEDYDITIDFQSSGNWGAGTGDANPTQRMLNGLLHSQPNAESHIEFEEIPDGSHTLIIYTVGIPLQFQNQFYKLVGEDEGDDRVVYTNQMNADQYNPIQRYFRGTSTDPNNRTLSNYVRFDNVKPVEGYIRFEWGTTTTGFDRGVAVNAVQLILNNPALDIDPPSVTSNPVPTVAQ</sequence>
<dbReference type="Gene3D" id="2.60.120.260">
    <property type="entry name" value="Galactose-binding domain-like"/>
    <property type="match status" value="4"/>
</dbReference>
<dbReference type="AlphaFoldDB" id="A0A381W6X3"/>
<reference evidence="1" key="1">
    <citation type="submission" date="2018-05" db="EMBL/GenBank/DDBJ databases">
        <authorList>
            <person name="Lanie J.A."/>
            <person name="Ng W.-L."/>
            <person name="Kazmierczak K.M."/>
            <person name="Andrzejewski T.M."/>
            <person name="Davidsen T.M."/>
            <person name="Wayne K.J."/>
            <person name="Tettelin H."/>
            <person name="Glass J.I."/>
            <person name="Rusch D."/>
            <person name="Podicherti R."/>
            <person name="Tsui H.-C.T."/>
            <person name="Winkler M.E."/>
        </authorList>
    </citation>
    <scope>NUCLEOTIDE SEQUENCE</scope>
</reference>